<dbReference type="VEuPathDB" id="FungiDB:FOXG_05177"/>
<feature type="compositionally biased region" description="Basic and acidic residues" evidence="2">
    <location>
        <begin position="368"/>
        <end position="379"/>
    </location>
</feature>
<dbReference type="Pfam" id="PF05004">
    <property type="entry name" value="IFRD"/>
    <property type="match status" value="1"/>
</dbReference>
<dbReference type="PANTHER" id="PTHR12354:SF1">
    <property type="entry name" value="INTERFERON-RELATED DEVELOPMENTAL REGULATOR 1"/>
    <property type="match status" value="1"/>
</dbReference>
<evidence type="ECO:0000259" key="3">
    <source>
        <dbReference type="Pfam" id="PF05004"/>
    </source>
</evidence>
<evidence type="ECO:0000313" key="5">
    <source>
        <dbReference type="Proteomes" id="UP000002489"/>
    </source>
</evidence>
<dbReference type="STRING" id="426428.A0A0D2XMK0"/>
<proteinExistence type="inferred from homology"/>
<feature type="region of interest" description="Disordered" evidence="2">
    <location>
        <begin position="358"/>
        <end position="380"/>
    </location>
</feature>
<feature type="region of interest" description="Disordered" evidence="2">
    <location>
        <begin position="320"/>
        <end position="339"/>
    </location>
</feature>
<comment type="similarity">
    <text evidence="1">Belongs to the IFRD family.</text>
</comment>
<dbReference type="SUPFAM" id="SSF48371">
    <property type="entry name" value="ARM repeat"/>
    <property type="match status" value="1"/>
</dbReference>
<reference evidence="4" key="2">
    <citation type="submission" date="2025-08" db="UniProtKB">
        <authorList>
            <consortium name="EnsemblFungi"/>
        </authorList>
    </citation>
    <scope>IDENTIFICATION</scope>
    <source>
        <strain evidence="4">4287 / CBS 123668 / FGSC 9935 / NRRL 34936</strain>
    </source>
</reference>
<dbReference type="InterPro" id="IPR016024">
    <property type="entry name" value="ARM-type_fold"/>
</dbReference>
<evidence type="ECO:0000256" key="2">
    <source>
        <dbReference type="SAM" id="MobiDB-lite"/>
    </source>
</evidence>
<feature type="region of interest" description="Disordered" evidence="2">
    <location>
        <begin position="1"/>
        <end position="64"/>
    </location>
</feature>
<accession>A0A0D2XMK0</accession>
<dbReference type="EnsemblFungi" id="FOXG_05177T0">
    <property type="protein sequence ID" value="FOXG_05177P0"/>
    <property type="gene ID" value="FOXG_05177"/>
</dbReference>
<organism evidence="4 5">
    <name type="scientific">Fusarium oxysporum (strain Fo5176)</name>
    <name type="common">Fusarium vascular wilt</name>
    <dbReference type="NCBI Taxonomy" id="660025"/>
    <lineage>
        <taxon>Eukaryota</taxon>
        <taxon>Fungi</taxon>
        <taxon>Dikarya</taxon>
        <taxon>Ascomycota</taxon>
        <taxon>Pezizomycotina</taxon>
        <taxon>Sordariomycetes</taxon>
        <taxon>Hypocreomycetidae</taxon>
        <taxon>Hypocreales</taxon>
        <taxon>Nectriaceae</taxon>
        <taxon>Fusarium</taxon>
        <taxon>Fusarium oxysporum species complex</taxon>
    </lineage>
</organism>
<feature type="compositionally biased region" description="Low complexity" evidence="2">
    <location>
        <begin position="44"/>
        <end position="54"/>
    </location>
</feature>
<dbReference type="Proteomes" id="UP000002489">
    <property type="component" value="Unassembled WGS sequence"/>
</dbReference>
<reference evidence="5" key="1">
    <citation type="journal article" date="2012" name="Mol. Plant Microbe Interact.">
        <title>A highly conserved effector in Fusarium oxysporum is required for full virulence on Arabidopsis.</title>
        <authorList>
            <person name="Thatcher L.F."/>
            <person name="Gardiner D.M."/>
            <person name="Kazan K."/>
            <person name="Manners J."/>
        </authorList>
    </citation>
    <scope>NUCLEOTIDE SEQUENCE [LARGE SCALE GENOMIC DNA]</scope>
    <source>
        <strain evidence="5">Fo5176</strain>
    </source>
</reference>
<dbReference type="AlphaFoldDB" id="A0A0D2XMK0"/>
<gene>
    <name evidence="4" type="primary">28947174</name>
</gene>
<protein>
    <recommendedName>
        <fullName evidence="3">Interferon-related developmental regulator N-terminal domain-containing protein</fullName>
    </recommendedName>
</protein>
<dbReference type="PANTHER" id="PTHR12354">
    <property type="entry name" value="INTERFERON-RELATED DEVELOPMENTAL REGULATOR"/>
    <property type="match status" value="1"/>
</dbReference>
<sequence>MMNHARVKALKGDGKTTSKKAIKSGRASAGLTPRGSPFASLLTSPAHSAAPSRAASDESEDDFEYDDTMSVASGSSLVDTNEDGTNTFDAKQFMEELQDRKHNNSDARTQLLELYIKVLRHRFAPATHEWLDESANELAELFIRGANRGMEARERLLYLQAYLLTLSSSEDANIYEHAEGTLKQIIADDDDEECKAFGIYALCFTVLYGGGGETEALELLDYLYAIVESDGDNIDSYDNGFIVAAALRGWAFVASHVDDFSYAATMALDGFYEQLDSVDVGVQAQAAACIALIFEAARNHEEETGESWDLPVNPQKLTGRMSELAKQSSKSVSKKDRRDLRDSLMSAITSLEKGVGPGYSSAGYTPQKGDKRPTSKPNEDGVIEFGYRHKLRLGNYVAVIDSWSLSSRIDMMRLLFGGHLQKHIFDNPVVAECLSDADFSDQGPVAKKSPKK</sequence>
<dbReference type="InterPro" id="IPR039777">
    <property type="entry name" value="IFRD"/>
</dbReference>
<name>A0A0D2XMK0_FUSOF</name>
<evidence type="ECO:0000313" key="4">
    <source>
        <dbReference type="EnsemblFungi" id="FOXG_05177P0"/>
    </source>
</evidence>
<dbReference type="InterPro" id="IPR007701">
    <property type="entry name" value="Interferon-rel_develop_reg_N"/>
</dbReference>
<evidence type="ECO:0000256" key="1">
    <source>
        <dbReference type="ARBA" id="ARBA00008828"/>
    </source>
</evidence>
<feature type="domain" description="Interferon-related developmental regulator N-terminal" evidence="3">
    <location>
        <begin position="69"/>
        <end position="352"/>
    </location>
</feature>